<evidence type="ECO:0000256" key="4">
    <source>
        <dbReference type="ARBA" id="ARBA00022989"/>
    </source>
</evidence>
<evidence type="ECO:0000256" key="5">
    <source>
        <dbReference type="ARBA" id="ARBA00023136"/>
    </source>
</evidence>
<proteinExistence type="predicted"/>
<evidence type="ECO:0000259" key="7">
    <source>
        <dbReference type="Pfam" id="PF13396"/>
    </source>
</evidence>
<keyword evidence="2" id="KW-1003">Cell membrane</keyword>
<feature type="transmembrane region" description="Helical" evidence="6">
    <location>
        <begin position="49"/>
        <end position="69"/>
    </location>
</feature>
<evidence type="ECO:0000313" key="9">
    <source>
        <dbReference type="Proteomes" id="UP000297851"/>
    </source>
</evidence>
<feature type="domain" description="Cardiolipin synthase N-terminal" evidence="7">
    <location>
        <begin position="29"/>
        <end position="71"/>
    </location>
</feature>
<accession>A0ABY2J891</accession>
<sequence>MQTNGTVVDSPAALAVALASVVAVLYLAAIAYAIVQIARTRDLSEVEKALWMIAVVFAPLLGALVWYLAGPHPFGLRLTHKVR</sequence>
<dbReference type="Proteomes" id="UP000297851">
    <property type="component" value="Unassembled WGS sequence"/>
</dbReference>
<keyword evidence="9" id="KW-1185">Reference proteome</keyword>
<name>A0ABY2J891_9MICO</name>
<protein>
    <submittedName>
        <fullName evidence="8">PLDc_N domain-containing protein</fullName>
    </submittedName>
</protein>
<organism evidence="8 9">
    <name type="scientific">Cryobacterium sandaracinum</name>
    <dbReference type="NCBI Taxonomy" id="1259247"/>
    <lineage>
        <taxon>Bacteria</taxon>
        <taxon>Bacillati</taxon>
        <taxon>Actinomycetota</taxon>
        <taxon>Actinomycetes</taxon>
        <taxon>Micrococcales</taxon>
        <taxon>Microbacteriaceae</taxon>
        <taxon>Cryobacterium</taxon>
    </lineage>
</organism>
<dbReference type="InterPro" id="IPR027379">
    <property type="entry name" value="CLS_N"/>
</dbReference>
<comment type="subcellular location">
    <subcellularLocation>
        <location evidence="1">Cell membrane</location>
        <topology evidence="1">Multi-pass membrane protein</topology>
    </subcellularLocation>
</comment>
<keyword evidence="3 6" id="KW-0812">Transmembrane</keyword>
<dbReference type="Pfam" id="PF13396">
    <property type="entry name" value="PLDc_N"/>
    <property type="match status" value="1"/>
</dbReference>
<keyword evidence="4 6" id="KW-1133">Transmembrane helix</keyword>
<evidence type="ECO:0000313" key="8">
    <source>
        <dbReference type="EMBL" id="TFC99883.1"/>
    </source>
</evidence>
<keyword evidence="5 6" id="KW-0472">Membrane</keyword>
<comment type="caution">
    <text evidence="8">The sequence shown here is derived from an EMBL/GenBank/DDBJ whole genome shotgun (WGS) entry which is preliminary data.</text>
</comment>
<reference evidence="8 9" key="1">
    <citation type="submission" date="2019-03" db="EMBL/GenBank/DDBJ databases">
        <title>Genomics of glacier-inhabiting Cryobacterium strains.</title>
        <authorList>
            <person name="Liu Q."/>
            <person name="Xin Y.-H."/>
        </authorList>
    </citation>
    <scope>NUCLEOTIDE SEQUENCE [LARGE SCALE GENOMIC DNA]</scope>
    <source>
        <strain evidence="8 9">TMT2-16</strain>
    </source>
</reference>
<dbReference type="EMBL" id="SOGO01000038">
    <property type="protein sequence ID" value="TFC99883.1"/>
    <property type="molecule type" value="Genomic_DNA"/>
</dbReference>
<feature type="transmembrane region" description="Helical" evidence="6">
    <location>
        <begin position="12"/>
        <end position="37"/>
    </location>
</feature>
<evidence type="ECO:0000256" key="2">
    <source>
        <dbReference type="ARBA" id="ARBA00022475"/>
    </source>
</evidence>
<gene>
    <name evidence="8" type="ORF">E3T25_13885</name>
</gene>
<evidence type="ECO:0000256" key="3">
    <source>
        <dbReference type="ARBA" id="ARBA00022692"/>
    </source>
</evidence>
<evidence type="ECO:0000256" key="6">
    <source>
        <dbReference type="SAM" id="Phobius"/>
    </source>
</evidence>
<evidence type="ECO:0000256" key="1">
    <source>
        <dbReference type="ARBA" id="ARBA00004651"/>
    </source>
</evidence>